<dbReference type="Gene3D" id="3.40.630.30">
    <property type="match status" value="1"/>
</dbReference>
<dbReference type="InterPro" id="IPR051908">
    <property type="entry name" value="Ribosomal_N-acetyltransferase"/>
</dbReference>
<dbReference type="PANTHER" id="PTHR43441:SF11">
    <property type="entry name" value="RIBOSOMAL-PROTEIN-SERINE ACETYLTRANSFERASE"/>
    <property type="match status" value="1"/>
</dbReference>
<dbReference type="PANTHER" id="PTHR43441">
    <property type="entry name" value="RIBOSOMAL-PROTEIN-SERINE ACETYLTRANSFERASE"/>
    <property type="match status" value="1"/>
</dbReference>
<dbReference type="Pfam" id="PF13302">
    <property type="entry name" value="Acetyltransf_3"/>
    <property type="match status" value="1"/>
</dbReference>
<dbReference type="InterPro" id="IPR016181">
    <property type="entry name" value="Acyl_CoA_acyltransferase"/>
</dbReference>
<dbReference type="AlphaFoldDB" id="A0A099LRJ5"/>
<dbReference type="GO" id="GO:0005737">
    <property type="term" value="C:cytoplasm"/>
    <property type="evidence" value="ECO:0007669"/>
    <property type="project" value="TreeGrafter"/>
</dbReference>
<proteinExistence type="predicted"/>
<keyword evidence="3" id="KW-1185">Reference proteome</keyword>
<organism evidence="2 3">
    <name type="scientific">Vibrio navarrensis</name>
    <dbReference type="NCBI Taxonomy" id="29495"/>
    <lineage>
        <taxon>Bacteria</taxon>
        <taxon>Pseudomonadati</taxon>
        <taxon>Pseudomonadota</taxon>
        <taxon>Gammaproteobacteria</taxon>
        <taxon>Vibrionales</taxon>
        <taxon>Vibrionaceae</taxon>
        <taxon>Vibrio</taxon>
    </lineage>
</organism>
<name>A0A099LRJ5_9VIBR</name>
<dbReference type="STRING" id="29495.EA26_05850"/>
<reference evidence="2 3" key="1">
    <citation type="submission" date="2014-04" db="EMBL/GenBank/DDBJ databases">
        <title>Genome sequencing of Vibrio navarrensis strains.</title>
        <authorList>
            <person name="Gladney L.M."/>
            <person name="Katz L.S."/>
            <person name="Marino-Ramirez L."/>
            <person name="Jordan I.K."/>
        </authorList>
    </citation>
    <scope>NUCLEOTIDE SEQUENCE [LARGE SCALE GENOMIC DNA]</scope>
    <source>
        <strain evidence="2 3">ATCC 51183</strain>
    </source>
</reference>
<dbReference type="eggNOG" id="COG1670">
    <property type="taxonomic scope" value="Bacteria"/>
</dbReference>
<dbReference type="GeneID" id="43682721"/>
<evidence type="ECO:0000313" key="2">
    <source>
        <dbReference type="EMBL" id="KGK10848.1"/>
    </source>
</evidence>
<dbReference type="EMBL" id="JMCG01000001">
    <property type="protein sequence ID" value="KGK10848.1"/>
    <property type="molecule type" value="Genomic_DNA"/>
</dbReference>
<evidence type="ECO:0000259" key="1">
    <source>
        <dbReference type="PROSITE" id="PS51186"/>
    </source>
</evidence>
<accession>A0A099LRJ5</accession>
<dbReference type="InterPro" id="IPR000182">
    <property type="entry name" value="GNAT_dom"/>
</dbReference>
<sequence length="182" mass="21015">MSPDFQIITSRLCLRLINANEAEPLAKLIRTSPSLHQWVDWCHADFTLKEAQQFLLTTRLNWVKADGYGFGIFHRENGQLLGMVAINELYHTYNMVSIGYWIADKYQRQGNAREAITALVEFCFAKLQVSRIEIVCDPENLASQKLIERCHAKRESTARHRFLFHGEPRDGVVYSLIPSDLF</sequence>
<dbReference type="Proteomes" id="UP000029994">
    <property type="component" value="Unassembled WGS sequence"/>
</dbReference>
<evidence type="ECO:0000313" key="3">
    <source>
        <dbReference type="Proteomes" id="UP000029994"/>
    </source>
</evidence>
<dbReference type="GO" id="GO:0008999">
    <property type="term" value="F:protein-N-terminal-alanine acetyltransferase activity"/>
    <property type="evidence" value="ECO:0007669"/>
    <property type="project" value="TreeGrafter"/>
</dbReference>
<keyword evidence="2" id="KW-0808">Transferase</keyword>
<feature type="domain" description="N-acetyltransferase" evidence="1">
    <location>
        <begin position="27"/>
        <end position="182"/>
    </location>
</feature>
<dbReference type="SUPFAM" id="SSF55729">
    <property type="entry name" value="Acyl-CoA N-acyltransferases (Nat)"/>
    <property type="match status" value="1"/>
</dbReference>
<dbReference type="RefSeq" id="WP_039425177.1">
    <property type="nucleotide sequence ID" value="NZ_CP061845.1"/>
</dbReference>
<dbReference type="PROSITE" id="PS51186">
    <property type="entry name" value="GNAT"/>
    <property type="match status" value="1"/>
</dbReference>
<protein>
    <submittedName>
        <fullName evidence="2">Ribosomal-protein-serine acetyltransferase</fullName>
    </submittedName>
</protein>
<dbReference type="GO" id="GO:1990189">
    <property type="term" value="F:protein N-terminal-serine acetyltransferase activity"/>
    <property type="evidence" value="ECO:0007669"/>
    <property type="project" value="TreeGrafter"/>
</dbReference>
<comment type="caution">
    <text evidence="2">The sequence shown here is derived from an EMBL/GenBank/DDBJ whole genome shotgun (WGS) entry which is preliminary data.</text>
</comment>
<gene>
    <name evidence="2" type="ORF">EA26_05850</name>
</gene>